<feature type="compositionally biased region" description="Basic and acidic residues" evidence="11">
    <location>
        <begin position="45"/>
        <end position="55"/>
    </location>
</feature>
<feature type="domain" description="Homeobox" evidence="12">
    <location>
        <begin position="55"/>
        <end position="115"/>
    </location>
</feature>
<dbReference type="InterPro" id="IPR001356">
    <property type="entry name" value="HD"/>
</dbReference>
<accession>A0A3B3BM17</accession>
<dbReference type="SUPFAM" id="SSF46689">
    <property type="entry name" value="Homeodomain-like"/>
    <property type="match status" value="1"/>
</dbReference>
<dbReference type="GO" id="GO:0000978">
    <property type="term" value="F:RNA polymerase II cis-regulatory region sequence-specific DNA binding"/>
    <property type="evidence" value="ECO:0007669"/>
    <property type="project" value="TreeGrafter"/>
</dbReference>
<dbReference type="PaxDb" id="30732-ENSOMEP00000006088"/>
<evidence type="ECO:0000313" key="13">
    <source>
        <dbReference type="Ensembl" id="ENSOMEP00000006088.1"/>
    </source>
</evidence>
<dbReference type="STRING" id="30732.ENSOMEP00000006088"/>
<keyword evidence="4" id="KW-0863">Zinc-finger</keyword>
<keyword evidence="3" id="KW-0677">Repeat</keyword>
<evidence type="ECO:0000256" key="4">
    <source>
        <dbReference type="ARBA" id="ARBA00022771"/>
    </source>
</evidence>
<dbReference type="GO" id="GO:0008270">
    <property type="term" value="F:zinc ion binding"/>
    <property type="evidence" value="ECO:0007669"/>
    <property type="project" value="UniProtKB-KW"/>
</dbReference>
<keyword evidence="2" id="KW-0479">Metal-binding</keyword>
<proteinExistence type="predicted"/>
<dbReference type="SMART" id="SM00355">
    <property type="entry name" value="ZnF_C2H2"/>
    <property type="match status" value="1"/>
</dbReference>
<dbReference type="Pfam" id="PF00046">
    <property type="entry name" value="Homeodomain"/>
    <property type="match status" value="1"/>
</dbReference>
<protein>
    <recommendedName>
        <fullName evidence="12">Homeobox domain-containing protein</fullName>
    </recommendedName>
</protein>
<sequence length="163" mass="18820">MVSHLNNIQIKNTLSDQSNNTFNSSMAPIKQSTKPMSETSFEGQRASREFEEEHRRDKRQRTTITPEQLEVLYQRYSLDSNPTRGVLESIARDVGLTRRVVQVWFQNTRARERKGQFRSVGPGSSFTLGLNHLRCPFCRALFKVKSALDAHMRSRHWPRSAIG</sequence>
<dbReference type="PROSITE" id="PS00028">
    <property type="entry name" value="ZINC_FINGER_C2H2_1"/>
    <property type="match status" value="1"/>
</dbReference>
<keyword evidence="5" id="KW-0862">Zinc</keyword>
<feature type="region of interest" description="Disordered" evidence="11">
    <location>
        <begin position="15"/>
        <end position="64"/>
    </location>
</feature>
<evidence type="ECO:0000256" key="9">
    <source>
        <dbReference type="PROSITE-ProRule" id="PRU00108"/>
    </source>
</evidence>
<dbReference type="GO" id="GO:0005634">
    <property type="term" value="C:nucleus"/>
    <property type="evidence" value="ECO:0007669"/>
    <property type="project" value="UniProtKB-SubCell"/>
</dbReference>
<dbReference type="Ensembl" id="ENSOMET00000006392.1">
    <property type="protein sequence ID" value="ENSOMEP00000006088.1"/>
    <property type="gene ID" value="ENSOMEG00000007137.1"/>
</dbReference>
<organism evidence="13 14">
    <name type="scientific">Oryzias melastigma</name>
    <name type="common">Marine medaka</name>
    <dbReference type="NCBI Taxonomy" id="30732"/>
    <lineage>
        <taxon>Eukaryota</taxon>
        <taxon>Metazoa</taxon>
        <taxon>Chordata</taxon>
        <taxon>Craniata</taxon>
        <taxon>Vertebrata</taxon>
        <taxon>Euteleostomi</taxon>
        <taxon>Actinopterygii</taxon>
        <taxon>Neopterygii</taxon>
        <taxon>Teleostei</taxon>
        <taxon>Neoteleostei</taxon>
        <taxon>Acanthomorphata</taxon>
        <taxon>Ovalentaria</taxon>
        <taxon>Atherinomorphae</taxon>
        <taxon>Beloniformes</taxon>
        <taxon>Adrianichthyidae</taxon>
        <taxon>Oryziinae</taxon>
        <taxon>Oryzias</taxon>
    </lineage>
</organism>
<dbReference type="GO" id="GO:0000981">
    <property type="term" value="F:DNA-binding transcription factor activity, RNA polymerase II-specific"/>
    <property type="evidence" value="ECO:0007669"/>
    <property type="project" value="InterPro"/>
</dbReference>
<dbReference type="GeneTree" id="ENSGT00940000156149"/>
<dbReference type="AlphaFoldDB" id="A0A3B3BM17"/>
<keyword evidence="8 9" id="KW-0539">Nucleus</keyword>
<feature type="compositionally biased region" description="Polar residues" evidence="11">
    <location>
        <begin position="15"/>
        <end position="42"/>
    </location>
</feature>
<evidence type="ECO:0000256" key="7">
    <source>
        <dbReference type="ARBA" id="ARBA00023155"/>
    </source>
</evidence>
<evidence type="ECO:0000259" key="12">
    <source>
        <dbReference type="PROSITE" id="PS50071"/>
    </source>
</evidence>
<dbReference type="SMART" id="SM00389">
    <property type="entry name" value="HOX"/>
    <property type="match status" value="1"/>
</dbReference>
<reference evidence="13" key="2">
    <citation type="submission" date="2025-09" db="UniProtKB">
        <authorList>
            <consortium name="Ensembl"/>
        </authorList>
    </citation>
    <scope>IDENTIFICATION</scope>
</reference>
<evidence type="ECO:0000256" key="10">
    <source>
        <dbReference type="RuleBase" id="RU000682"/>
    </source>
</evidence>
<name>A0A3B3BM17_ORYME</name>
<comment type="subcellular location">
    <subcellularLocation>
        <location evidence="1 9 10">Nucleus</location>
    </subcellularLocation>
</comment>
<dbReference type="PANTHER" id="PTHR45891:SF3">
    <property type="entry name" value="ZINC FINGER PROTEIN 2"/>
    <property type="match status" value="1"/>
</dbReference>
<evidence type="ECO:0000256" key="8">
    <source>
        <dbReference type="ARBA" id="ARBA00023242"/>
    </source>
</evidence>
<dbReference type="PANTHER" id="PTHR45891">
    <property type="entry name" value="ZINC FINGER HOMEOBOX PROTEIN"/>
    <property type="match status" value="1"/>
</dbReference>
<dbReference type="Gene3D" id="1.10.10.60">
    <property type="entry name" value="Homeodomain-like"/>
    <property type="match status" value="1"/>
</dbReference>
<evidence type="ECO:0000256" key="3">
    <source>
        <dbReference type="ARBA" id="ARBA00022737"/>
    </source>
</evidence>
<evidence type="ECO:0000313" key="14">
    <source>
        <dbReference type="Proteomes" id="UP000261560"/>
    </source>
</evidence>
<dbReference type="PROSITE" id="PS50071">
    <property type="entry name" value="HOMEOBOX_2"/>
    <property type="match status" value="1"/>
</dbReference>
<evidence type="ECO:0000256" key="5">
    <source>
        <dbReference type="ARBA" id="ARBA00022833"/>
    </source>
</evidence>
<dbReference type="PROSITE" id="PS00027">
    <property type="entry name" value="HOMEOBOX_1"/>
    <property type="match status" value="1"/>
</dbReference>
<dbReference type="InterPro" id="IPR009057">
    <property type="entry name" value="Homeodomain-like_sf"/>
</dbReference>
<feature type="DNA-binding region" description="Homeobox" evidence="9">
    <location>
        <begin position="57"/>
        <end position="116"/>
    </location>
</feature>
<dbReference type="InterPro" id="IPR013087">
    <property type="entry name" value="Znf_C2H2_type"/>
</dbReference>
<dbReference type="Proteomes" id="UP000261560">
    <property type="component" value="Unplaced"/>
</dbReference>
<evidence type="ECO:0000256" key="11">
    <source>
        <dbReference type="SAM" id="MobiDB-lite"/>
    </source>
</evidence>
<dbReference type="CDD" id="cd00086">
    <property type="entry name" value="homeodomain"/>
    <property type="match status" value="1"/>
</dbReference>
<dbReference type="InterPro" id="IPR017970">
    <property type="entry name" value="Homeobox_CS"/>
</dbReference>
<evidence type="ECO:0000256" key="1">
    <source>
        <dbReference type="ARBA" id="ARBA00004123"/>
    </source>
</evidence>
<dbReference type="InterPro" id="IPR051968">
    <property type="entry name" value="ZnFinger_Homeobox_TR"/>
</dbReference>
<keyword evidence="7 9" id="KW-0371">Homeobox</keyword>
<evidence type="ECO:0000256" key="2">
    <source>
        <dbReference type="ARBA" id="ARBA00022723"/>
    </source>
</evidence>
<keyword evidence="14" id="KW-1185">Reference proteome</keyword>
<evidence type="ECO:0000256" key="6">
    <source>
        <dbReference type="ARBA" id="ARBA00023125"/>
    </source>
</evidence>
<keyword evidence="6 9" id="KW-0238">DNA-binding</keyword>
<reference evidence="13" key="1">
    <citation type="submission" date="2025-08" db="UniProtKB">
        <authorList>
            <consortium name="Ensembl"/>
        </authorList>
    </citation>
    <scope>IDENTIFICATION</scope>
</reference>